<dbReference type="Gene3D" id="3.40.50.1220">
    <property type="entry name" value="TPP-binding domain"/>
    <property type="match status" value="1"/>
</dbReference>
<dbReference type="EMBL" id="RFFH01000006">
    <property type="protein sequence ID" value="RMI31869.1"/>
    <property type="molecule type" value="Genomic_DNA"/>
</dbReference>
<dbReference type="InterPro" id="IPR029035">
    <property type="entry name" value="DHS-like_NAD/FAD-binding_dom"/>
</dbReference>
<dbReference type="EC" id="2.2.1.6" evidence="4"/>
<evidence type="ECO:0000259" key="13">
    <source>
        <dbReference type="Pfam" id="PF02776"/>
    </source>
</evidence>
<dbReference type="RefSeq" id="WP_122188999.1">
    <property type="nucleotide sequence ID" value="NZ_RFFH01000006.1"/>
</dbReference>
<dbReference type="Proteomes" id="UP000279275">
    <property type="component" value="Unassembled WGS sequence"/>
</dbReference>
<proteinExistence type="inferred from homology"/>
<gene>
    <name evidence="14" type="ORF">EBN03_17010</name>
</gene>
<organism evidence="14 15">
    <name type="scientific">Nocardia stercoris</name>
    <dbReference type="NCBI Taxonomy" id="2483361"/>
    <lineage>
        <taxon>Bacteria</taxon>
        <taxon>Bacillati</taxon>
        <taxon>Actinomycetota</taxon>
        <taxon>Actinomycetes</taxon>
        <taxon>Mycobacteriales</taxon>
        <taxon>Nocardiaceae</taxon>
        <taxon>Nocardia</taxon>
    </lineage>
</organism>
<comment type="catalytic activity">
    <reaction evidence="9">
        <text>2 pyruvate + H(+) = (2S)-2-acetolactate + CO2</text>
        <dbReference type="Rhea" id="RHEA:25249"/>
        <dbReference type="ChEBI" id="CHEBI:15361"/>
        <dbReference type="ChEBI" id="CHEBI:15378"/>
        <dbReference type="ChEBI" id="CHEBI:16526"/>
        <dbReference type="ChEBI" id="CHEBI:58476"/>
        <dbReference type="EC" id="2.2.1.6"/>
    </reaction>
</comment>
<evidence type="ECO:0000256" key="4">
    <source>
        <dbReference type="ARBA" id="ARBA00013145"/>
    </source>
</evidence>
<evidence type="ECO:0000256" key="9">
    <source>
        <dbReference type="ARBA" id="ARBA00048670"/>
    </source>
</evidence>
<keyword evidence="8" id="KW-0028">Amino-acid biosynthesis</keyword>
<dbReference type="GO" id="GO:0009097">
    <property type="term" value="P:isoleucine biosynthetic process"/>
    <property type="evidence" value="ECO:0007669"/>
    <property type="project" value="UniProtKB-UniPathway"/>
</dbReference>
<sequence length="531" mass="56391">MNVAEHLVATLVDEGVEVVFTVPGEQHDAIFRALSGTGIQVVQTRHEQAAAFMAYGYARSSGRIGVFLVISGPGVLYSTAALATAWAANVPVLCIATQISMPYLGRGLGVPHEIPEQLGVLESLSGWAARVEQPDQVTAVVGEAFHRLTEYRPRPVSIEIPVDVLNMQVTAPEAWVAPSVDRALDPAAIEAARSVLAQARAPMIYVGSGARAAAPEIRALAELLAVPVATEVGGRGILAADHELAINFPVAHRVWTEVDVVLAIGTRFRRPLSEWGVEGLRIIRIDLDDAEIRKAPVEVAVVGDAADAVRALLDGPPPTADHTEWVATVAAARRAVDAEIDRLTPQVDFLRALRAALPADGYFVDELTQVGYVAWVQFPVSAPSTYISSTNVGALGFGFATALGVKVAHPDRPVLSISGDGGFLYTAVELATAVQHGIGVVAVVFDDGSYANVERSQRNSMPSALGTALRNPDFVAFAEAFGAVGVRAHDPEELRTEIDKAFARTGTPTVIVVPVGEMPTPWPLIRLPRVR</sequence>
<dbReference type="InterPro" id="IPR029061">
    <property type="entry name" value="THDP-binding"/>
</dbReference>
<protein>
    <recommendedName>
        <fullName evidence="4">acetolactate synthase</fullName>
        <ecNumber evidence="4">2.2.1.6</ecNumber>
    </recommendedName>
</protein>
<feature type="domain" description="Thiamine pyrophosphate enzyme N-terminal TPP-binding" evidence="13">
    <location>
        <begin position="1"/>
        <end position="107"/>
    </location>
</feature>
<dbReference type="Pfam" id="PF02776">
    <property type="entry name" value="TPP_enzyme_N"/>
    <property type="match status" value="1"/>
</dbReference>
<dbReference type="GO" id="GO:0009099">
    <property type="term" value="P:L-valine biosynthetic process"/>
    <property type="evidence" value="ECO:0007669"/>
    <property type="project" value="UniProtKB-UniPathway"/>
</dbReference>
<dbReference type="PANTHER" id="PTHR18968:SF167">
    <property type="entry name" value="ACETOLACTATE SYNTHASE LARGE SUBUNIT ILVB2-RELATED"/>
    <property type="match status" value="1"/>
</dbReference>
<dbReference type="Pfam" id="PF00205">
    <property type="entry name" value="TPP_enzyme_M"/>
    <property type="match status" value="1"/>
</dbReference>
<dbReference type="UniPathway" id="UPA00047">
    <property type="reaction ID" value="UER00055"/>
</dbReference>
<keyword evidence="6" id="KW-0274">FAD</keyword>
<evidence type="ECO:0000256" key="1">
    <source>
        <dbReference type="ARBA" id="ARBA00004974"/>
    </source>
</evidence>
<keyword evidence="7 10" id="KW-0786">Thiamine pyrophosphate</keyword>
<dbReference type="PROSITE" id="PS00187">
    <property type="entry name" value="TPP_ENZYMES"/>
    <property type="match status" value="1"/>
</dbReference>
<dbReference type="Pfam" id="PF02775">
    <property type="entry name" value="TPP_enzyme_C"/>
    <property type="match status" value="1"/>
</dbReference>
<dbReference type="InterPro" id="IPR000399">
    <property type="entry name" value="TPP-bd_CS"/>
</dbReference>
<dbReference type="SUPFAM" id="SSF52467">
    <property type="entry name" value="DHS-like NAD/FAD-binding domain"/>
    <property type="match status" value="1"/>
</dbReference>
<evidence type="ECO:0000256" key="2">
    <source>
        <dbReference type="ARBA" id="ARBA00005025"/>
    </source>
</evidence>
<accession>A0A3M2L2C1</accession>
<keyword evidence="5" id="KW-0285">Flavoprotein</keyword>
<evidence type="ECO:0000313" key="14">
    <source>
        <dbReference type="EMBL" id="RMI31869.1"/>
    </source>
</evidence>
<dbReference type="GO" id="GO:0000287">
    <property type="term" value="F:magnesium ion binding"/>
    <property type="evidence" value="ECO:0007669"/>
    <property type="project" value="InterPro"/>
</dbReference>
<comment type="caution">
    <text evidence="14">The sequence shown here is derived from an EMBL/GenBank/DDBJ whole genome shotgun (WGS) entry which is preliminary data.</text>
</comment>
<evidence type="ECO:0000259" key="11">
    <source>
        <dbReference type="Pfam" id="PF00205"/>
    </source>
</evidence>
<evidence type="ECO:0000256" key="5">
    <source>
        <dbReference type="ARBA" id="ARBA00022630"/>
    </source>
</evidence>
<dbReference type="GO" id="GO:0003984">
    <property type="term" value="F:acetolactate synthase activity"/>
    <property type="evidence" value="ECO:0007669"/>
    <property type="project" value="UniProtKB-EC"/>
</dbReference>
<feature type="domain" description="Thiamine pyrophosphate enzyme TPP-binding" evidence="12">
    <location>
        <begin position="374"/>
        <end position="513"/>
    </location>
</feature>
<evidence type="ECO:0000259" key="12">
    <source>
        <dbReference type="Pfam" id="PF02775"/>
    </source>
</evidence>
<dbReference type="GO" id="GO:0050660">
    <property type="term" value="F:flavin adenine dinucleotide binding"/>
    <property type="evidence" value="ECO:0007669"/>
    <property type="project" value="TreeGrafter"/>
</dbReference>
<evidence type="ECO:0000256" key="6">
    <source>
        <dbReference type="ARBA" id="ARBA00022827"/>
    </source>
</evidence>
<dbReference type="GO" id="GO:0030976">
    <property type="term" value="F:thiamine pyrophosphate binding"/>
    <property type="evidence" value="ECO:0007669"/>
    <property type="project" value="InterPro"/>
</dbReference>
<dbReference type="GO" id="GO:0005948">
    <property type="term" value="C:acetolactate synthase complex"/>
    <property type="evidence" value="ECO:0007669"/>
    <property type="project" value="TreeGrafter"/>
</dbReference>
<dbReference type="InterPro" id="IPR045229">
    <property type="entry name" value="TPP_enz"/>
</dbReference>
<evidence type="ECO:0000313" key="15">
    <source>
        <dbReference type="Proteomes" id="UP000279275"/>
    </source>
</evidence>
<dbReference type="OrthoDB" id="4494979at2"/>
<evidence type="ECO:0000256" key="7">
    <source>
        <dbReference type="ARBA" id="ARBA00023052"/>
    </source>
</evidence>
<evidence type="ECO:0000256" key="3">
    <source>
        <dbReference type="ARBA" id="ARBA00007812"/>
    </source>
</evidence>
<dbReference type="InterPro" id="IPR012001">
    <property type="entry name" value="Thiamin_PyroP_enz_TPP-bd_dom"/>
</dbReference>
<dbReference type="SUPFAM" id="SSF52518">
    <property type="entry name" value="Thiamin diphosphate-binding fold (THDP-binding)"/>
    <property type="match status" value="2"/>
</dbReference>
<evidence type="ECO:0000256" key="10">
    <source>
        <dbReference type="RuleBase" id="RU362132"/>
    </source>
</evidence>
<evidence type="ECO:0000256" key="8">
    <source>
        <dbReference type="ARBA" id="ARBA00023304"/>
    </source>
</evidence>
<feature type="domain" description="Thiamine pyrophosphate enzyme central" evidence="11">
    <location>
        <begin position="189"/>
        <end position="312"/>
    </location>
</feature>
<name>A0A3M2L2C1_9NOCA</name>
<dbReference type="NCBIfam" id="NF006122">
    <property type="entry name" value="PRK08266.1"/>
    <property type="match status" value="1"/>
</dbReference>
<dbReference type="Gene3D" id="3.40.50.970">
    <property type="match status" value="2"/>
</dbReference>
<dbReference type="CDD" id="cd00568">
    <property type="entry name" value="TPP_enzymes"/>
    <property type="match status" value="1"/>
</dbReference>
<comment type="pathway">
    <text evidence="1">Amino-acid biosynthesis; L-isoleucine biosynthesis; L-isoleucine from 2-oxobutanoate: step 1/4.</text>
</comment>
<dbReference type="CDD" id="cd07035">
    <property type="entry name" value="TPP_PYR_POX_like"/>
    <property type="match status" value="1"/>
</dbReference>
<dbReference type="InterPro" id="IPR012000">
    <property type="entry name" value="Thiamin_PyroP_enz_cen_dom"/>
</dbReference>
<comment type="similarity">
    <text evidence="3 10">Belongs to the TPP enzyme family.</text>
</comment>
<keyword evidence="8" id="KW-0100">Branched-chain amino acid biosynthesis</keyword>
<dbReference type="UniPathway" id="UPA00049">
    <property type="reaction ID" value="UER00059"/>
</dbReference>
<comment type="pathway">
    <text evidence="2">Amino-acid biosynthesis; L-valine biosynthesis; L-valine from pyruvate: step 1/4.</text>
</comment>
<dbReference type="AlphaFoldDB" id="A0A3M2L2C1"/>
<dbReference type="InterPro" id="IPR011766">
    <property type="entry name" value="TPP_enzyme_TPP-bd"/>
</dbReference>
<reference evidence="14 15" key="1">
    <citation type="submission" date="2018-10" db="EMBL/GenBank/DDBJ databases">
        <title>Isolation from cow dung.</title>
        <authorList>
            <person name="Ling L."/>
        </authorList>
    </citation>
    <scope>NUCLEOTIDE SEQUENCE [LARGE SCALE GENOMIC DNA]</scope>
    <source>
        <strain evidence="14 15">NEAU-LL90</strain>
    </source>
</reference>
<keyword evidence="15" id="KW-1185">Reference proteome</keyword>
<dbReference type="PANTHER" id="PTHR18968">
    <property type="entry name" value="THIAMINE PYROPHOSPHATE ENZYMES"/>
    <property type="match status" value="1"/>
</dbReference>